<keyword evidence="2" id="KW-0285">Flavoprotein</keyword>
<keyword evidence="4" id="KW-0521">NADP</keyword>
<feature type="non-terminal residue" evidence="7">
    <location>
        <position position="1"/>
    </location>
</feature>
<evidence type="ECO:0000256" key="6">
    <source>
        <dbReference type="SAM" id="MobiDB-lite"/>
    </source>
</evidence>
<dbReference type="InterPro" id="IPR055275">
    <property type="entry name" value="Ferredox_Rdtase"/>
</dbReference>
<dbReference type="AlphaFoldDB" id="A0A0M0LSH5"/>
<evidence type="ECO:0000256" key="3">
    <source>
        <dbReference type="ARBA" id="ARBA00022827"/>
    </source>
</evidence>
<dbReference type="PANTHER" id="PTHR48467">
    <property type="entry name" value="GLUTAMATE SYNTHASE 1 [NADH], CHLOROPLASTIC-LIKE"/>
    <property type="match status" value="1"/>
</dbReference>
<keyword evidence="8" id="KW-1185">Reference proteome</keyword>
<gene>
    <name evidence="7" type="ORF">Ctob_010602</name>
</gene>
<keyword evidence="3" id="KW-0274">FAD</keyword>
<proteinExistence type="predicted"/>
<accession>A0A0M0LSH5</accession>
<protein>
    <submittedName>
        <fullName evidence="7">NADPh:adrenodoxin mitochondrial-like protein</fullName>
    </submittedName>
</protein>
<keyword evidence="5" id="KW-0560">Oxidoreductase</keyword>
<dbReference type="OrthoDB" id="333024at2759"/>
<feature type="compositionally biased region" description="Low complexity" evidence="6">
    <location>
        <begin position="1"/>
        <end position="13"/>
    </location>
</feature>
<evidence type="ECO:0000313" key="8">
    <source>
        <dbReference type="Proteomes" id="UP000037460"/>
    </source>
</evidence>
<dbReference type="Proteomes" id="UP000037460">
    <property type="component" value="Unassembled WGS sequence"/>
</dbReference>
<evidence type="ECO:0000256" key="5">
    <source>
        <dbReference type="ARBA" id="ARBA00023002"/>
    </source>
</evidence>
<dbReference type="SUPFAM" id="SSF51971">
    <property type="entry name" value="Nucleotide-binding domain"/>
    <property type="match status" value="2"/>
</dbReference>
<feature type="region of interest" description="Disordered" evidence="6">
    <location>
        <begin position="1"/>
        <end position="26"/>
    </location>
</feature>
<dbReference type="PRINTS" id="PR00419">
    <property type="entry name" value="ADXRDTASE"/>
</dbReference>
<dbReference type="PANTHER" id="PTHR48467:SF1">
    <property type="entry name" value="GLUTAMATE SYNTHASE 1 [NADH], CHLOROPLASTIC-LIKE"/>
    <property type="match status" value="1"/>
</dbReference>
<evidence type="ECO:0000256" key="4">
    <source>
        <dbReference type="ARBA" id="ARBA00022857"/>
    </source>
</evidence>
<sequence length="595" mass="62970">RPAAPAYKAYGAPSRTKTRYDGSYEDADEGNAPVWTRGGTAAASPATAAVSPTPSYSPSFAHDEEGIRVTMPKAGSATVPVLLGSPLRNSMSPRVSSLAPIREFDALDHDSARRCANYTDRDGSGHAGPTGPAGFYTADQLLKSDPGVHVDIYERLPVPYGLVRYGVAPDHQAVKNVTDRFEQIVSDPRCSLLANVRVGAAGPPGDVAAHLPFEALREQYHAVVLAYGADADRSLGLSGEGLRGVHSARTFVEWYNGHPHAADRDFELGRCETAVIIGHGNVALDCARMLSSTPEQLVGDTDVAAHAAAALSQSAIRQVVLLGRRGVLHAAFTIKELRELSKRAGATFSLLAPADAFNEAVLKQAATDRPRKRLIELMSSIPNEAELPNPPPPPGADSPRAVRVQFQRAPLGFVGAAEDPGRLGAVRVGLTKLEGEPSAQQRAHLVEGSAYDFPCGLVLKSVGYRSSPLEGAPFDEVRGVVPNRGGRVTGAPGLYVAGWLKRGPTGVILTNVNDANETAATLIADRLTGKLDVGGAGADAVRKRLAAQRQPVLDFEAWKRIDASEVARGKQVGKVREKLVDVSEMLRVAMGQAMG</sequence>
<dbReference type="Gene3D" id="3.50.50.60">
    <property type="entry name" value="FAD/NAD(P)-binding domain"/>
    <property type="match status" value="1"/>
</dbReference>
<dbReference type="EMBL" id="JWZX01000104">
    <property type="protein sequence ID" value="KOO53708.1"/>
    <property type="molecule type" value="Genomic_DNA"/>
</dbReference>
<evidence type="ECO:0000313" key="7">
    <source>
        <dbReference type="EMBL" id="KOO53708.1"/>
    </source>
</evidence>
<comment type="cofactor">
    <cofactor evidence="1">
        <name>FAD</name>
        <dbReference type="ChEBI" id="CHEBI:57692"/>
    </cofactor>
</comment>
<dbReference type="GO" id="GO:0016491">
    <property type="term" value="F:oxidoreductase activity"/>
    <property type="evidence" value="ECO:0007669"/>
    <property type="project" value="UniProtKB-KW"/>
</dbReference>
<organism evidence="7 8">
    <name type="scientific">Chrysochromulina tobinii</name>
    <dbReference type="NCBI Taxonomy" id="1460289"/>
    <lineage>
        <taxon>Eukaryota</taxon>
        <taxon>Haptista</taxon>
        <taxon>Haptophyta</taxon>
        <taxon>Prymnesiophyceae</taxon>
        <taxon>Prymnesiales</taxon>
        <taxon>Chrysochromulinaceae</taxon>
        <taxon>Chrysochromulina</taxon>
    </lineage>
</organism>
<reference evidence="8" key="1">
    <citation type="journal article" date="2015" name="PLoS Genet.">
        <title>Genome Sequence and Transcriptome Analyses of Chrysochromulina tobin: Metabolic Tools for Enhanced Algal Fitness in the Prominent Order Prymnesiales (Haptophyceae).</title>
        <authorList>
            <person name="Hovde B.T."/>
            <person name="Deodato C.R."/>
            <person name="Hunsperger H.M."/>
            <person name="Ryken S.A."/>
            <person name="Yost W."/>
            <person name="Jha R.K."/>
            <person name="Patterson J."/>
            <person name="Monnat R.J. Jr."/>
            <person name="Barlow S.B."/>
            <person name="Starkenburg S.R."/>
            <person name="Cattolico R.A."/>
        </authorList>
    </citation>
    <scope>NUCLEOTIDE SEQUENCE</scope>
    <source>
        <strain evidence="8">CCMP291</strain>
    </source>
</reference>
<evidence type="ECO:0000256" key="1">
    <source>
        <dbReference type="ARBA" id="ARBA00001974"/>
    </source>
</evidence>
<dbReference type="InterPro" id="IPR036188">
    <property type="entry name" value="FAD/NAD-bd_sf"/>
</dbReference>
<comment type="caution">
    <text evidence="7">The sequence shown here is derived from an EMBL/GenBank/DDBJ whole genome shotgun (WGS) entry which is preliminary data.</text>
</comment>
<evidence type="ECO:0000256" key="2">
    <source>
        <dbReference type="ARBA" id="ARBA00022630"/>
    </source>
</evidence>
<dbReference type="Gene3D" id="3.40.50.720">
    <property type="entry name" value="NAD(P)-binding Rossmann-like Domain"/>
    <property type="match status" value="1"/>
</dbReference>
<name>A0A0M0LSH5_9EUKA</name>